<feature type="domain" description="Signal transduction histidine kinase internal region" evidence="2">
    <location>
        <begin position="157"/>
        <end position="234"/>
    </location>
</feature>
<reference evidence="3 4" key="1">
    <citation type="submission" date="2014-04" db="EMBL/GenBank/DDBJ databases">
        <title>Aquimarina sp. 22II-S11-z7 Genome Sequencing.</title>
        <authorList>
            <person name="Lai Q."/>
        </authorList>
    </citation>
    <scope>NUCLEOTIDE SEQUENCE [LARGE SCALE GENOMIC DNA]</scope>
    <source>
        <strain evidence="3 4">22II-S11-z7</strain>
    </source>
</reference>
<dbReference type="eggNOG" id="COG2972">
    <property type="taxonomic scope" value="Bacteria"/>
</dbReference>
<accession>A0A023C049</accession>
<dbReference type="STRING" id="1317122.ATO12_02640"/>
<feature type="transmembrane region" description="Helical" evidence="1">
    <location>
        <begin position="41"/>
        <end position="66"/>
    </location>
</feature>
<dbReference type="PANTHER" id="PTHR34220">
    <property type="entry name" value="SENSOR HISTIDINE KINASE YPDA"/>
    <property type="match status" value="1"/>
</dbReference>
<gene>
    <name evidence="3" type="ORF">ATO12_02640</name>
</gene>
<evidence type="ECO:0000259" key="2">
    <source>
        <dbReference type="Pfam" id="PF06580"/>
    </source>
</evidence>
<dbReference type="EMBL" id="AQRA01000001">
    <property type="protein sequence ID" value="EZH75707.1"/>
    <property type="molecule type" value="Genomic_DNA"/>
</dbReference>
<dbReference type="Proteomes" id="UP000023541">
    <property type="component" value="Unassembled WGS sequence"/>
</dbReference>
<dbReference type="RefSeq" id="WP_034238355.1">
    <property type="nucleotide sequence ID" value="NZ_AQRA01000001.1"/>
</dbReference>
<evidence type="ECO:0000256" key="1">
    <source>
        <dbReference type="SAM" id="Phobius"/>
    </source>
</evidence>
<dbReference type="OrthoDB" id="9809908at2"/>
<keyword evidence="4" id="KW-1185">Reference proteome</keyword>
<keyword evidence="1" id="KW-0472">Membrane</keyword>
<dbReference type="AlphaFoldDB" id="A0A023C049"/>
<keyword evidence="1" id="KW-0812">Transmembrane</keyword>
<protein>
    <recommendedName>
        <fullName evidence="2">Signal transduction histidine kinase internal region domain-containing protein</fullName>
    </recommendedName>
</protein>
<dbReference type="Pfam" id="PF06580">
    <property type="entry name" value="His_kinase"/>
    <property type="match status" value="1"/>
</dbReference>
<feature type="transmembrane region" description="Helical" evidence="1">
    <location>
        <begin position="78"/>
        <end position="97"/>
    </location>
</feature>
<proteinExistence type="predicted"/>
<dbReference type="InterPro" id="IPR050640">
    <property type="entry name" value="Bact_2-comp_sensor_kinase"/>
</dbReference>
<keyword evidence="1" id="KW-1133">Transmembrane helix</keyword>
<sequence>MKKVVIVVLHIGFWACYLIIIMIMLGLLLKNGTYEQSRIDLFYKYLFGFAFLPAFISFYEFYYLIFPNYSKYKNRNRTIIYSVIALIVAALIGTVFISLINGDKLLFNWREDFFEGLFFIFIIALIFGIVASVLRGFITWFNEIKLKETLRQRNHEMEMALVKSQLDPHFLFNTINNIDVLIMKNASQASSYLNKLSDIMRFMLFETKTEKVALSKEIEYIEKYIELQKIRTANSNYINFEVRGSFIGKTIAPMVFIPFIENAFKHTTNKKLDNAITITVIIHNTFIKLECVNKLDAKRKLKQESNGLGNELIQKRLQLIYPDNHILEISNTNDVYAVHLTINDE</sequence>
<name>A0A023C049_9FLAO</name>
<dbReference type="InterPro" id="IPR010559">
    <property type="entry name" value="Sig_transdc_His_kin_internal"/>
</dbReference>
<feature type="transmembrane region" description="Helical" evidence="1">
    <location>
        <begin position="117"/>
        <end position="141"/>
    </location>
</feature>
<dbReference type="GO" id="GO:0000155">
    <property type="term" value="F:phosphorelay sensor kinase activity"/>
    <property type="evidence" value="ECO:0007669"/>
    <property type="project" value="InterPro"/>
</dbReference>
<dbReference type="GO" id="GO:0016020">
    <property type="term" value="C:membrane"/>
    <property type="evidence" value="ECO:0007669"/>
    <property type="project" value="InterPro"/>
</dbReference>
<evidence type="ECO:0000313" key="3">
    <source>
        <dbReference type="EMBL" id="EZH75707.1"/>
    </source>
</evidence>
<comment type="caution">
    <text evidence="3">The sequence shown here is derived from an EMBL/GenBank/DDBJ whole genome shotgun (WGS) entry which is preliminary data.</text>
</comment>
<organism evidence="3 4">
    <name type="scientific">Aquimarina atlantica</name>
    <dbReference type="NCBI Taxonomy" id="1317122"/>
    <lineage>
        <taxon>Bacteria</taxon>
        <taxon>Pseudomonadati</taxon>
        <taxon>Bacteroidota</taxon>
        <taxon>Flavobacteriia</taxon>
        <taxon>Flavobacteriales</taxon>
        <taxon>Flavobacteriaceae</taxon>
        <taxon>Aquimarina</taxon>
    </lineage>
</organism>
<evidence type="ECO:0000313" key="4">
    <source>
        <dbReference type="Proteomes" id="UP000023541"/>
    </source>
</evidence>
<dbReference type="PANTHER" id="PTHR34220:SF7">
    <property type="entry name" value="SENSOR HISTIDINE KINASE YPDA"/>
    <property type="match status" value="1"/>
</dbReference>
<feature type="transmembrane region" description="Helical" evidence="1">
    <location>
        <begin position="7"/>
        <end position="29"/>
    </location>
</feature>